<dbReference type="OrthoDB" id="9793465at2"/>
<comment type="caution">
    <text evidence="2">The sequence shown here is derived from an EMBL/GenBank/DDBJ whole genome shotgun (WGS) entry which is preliminary data.</text>
</comment>
<gene>
    <name evidence="2" type="ORF">EDC18_101215</name>
</gene>
<comment type="similarity">
    <text evidence="1">Belongs to the asp23 family.</text>
</comment>
<name>A0A4V2V0M4_9FIRM</name>
<dbReference type="PANTHER" id="PTHR34297">
    <property type="entry name" value="HYPOTHETICAL CYTOSOLIC PROTEIN-RELATED"/>
    <property type="match status" value="1"/>
</dbReference>
<dbReference type="RefSeq" id="WP_132249382.1">
    <property type="nucleotide sequence ID" value="NZ_SMAL01000001.1"/>
</dbReference>
<reference evidence="2 3" key="1">
    <citation type="submission" date="2019-03" db="EMBL/GenBank/DDBJ databases">
        <title>Genomic Encyclopedia of Type Strains, Phase IV (KMG-IV): sequencing the most valuable type-strain genomes for metagenomic binning, comparative biology and taxonomic classification.</title>
        <authorList>
            <person name="Goeker M."/>
        </authorList>
    </citation>
    <scope>NUCLEOTIDE SEQUENCE [LARGE SCALE GENOMIC DNA]</scope>
    <source>
        <strain evidence="2 3">DSM 24629</strain>
    </source>
</reference>
<sequence>MEPRNTYKIHEKDQVGEVHIADEVVAIIAGLAATEVEGVCDMAGNITGELVSKLGMKNLSKGVKVEVGEQDVVVDLALNLEYGFSIPEVSATVQDRVKSAIETMTGLTVSEVNIRIAGVNVGENK</sequence>
<evidence type="ECO:0000256" key="1">
    <source>
        <dbReference type="ARBA" id="ARBA00005721"/>
    </source>
</evidence>
<proteinExistence type="inferred from homology"/>
<dbReference type="Proteomes" id="UP000294902">
    <property type="component" value="Unassembled WGS sequence"/>
</dbReference>
<dbReference type="Pfam" id="PF03780">
    <property type="entry name" value="Asp23"/>
    <property type="match status" value="1"/>
</dbReference>
<evidence type="ECO:0000313" key="3">
    <source>
        <dbReference type="Proteomes" id="UP000294902"/>
    </source>
</evidence>
<keyword evidence="3" id="KW-1185">Reference proteome</keyword>
<organism evidence="2 3">
    <name type="scientific">Natranaerovirga pectinivora</name>
    <dbReference type="NCBI Taxonomy" id="682400"/>
    <lineage>
        <taxon>Bacteria</taxon>
        <taxon>Bacillati</taxon>
        <taxon>Bacillota</taxon>
        <taxon>Clostridia</taxon>
        <taxon>Lachnospirales</taxon>
        <taxon>Natranaerovirgaceae</taxon>
        <taxon>Natranaerovirga</taxon>
    </lineage>
</organism>
<protein>
    <submittedName>
        <fullName evidence="2">Putative alkaline shock family protein YloU</fullName>
    </submittedName>
</protein>
<dbReference type="InterPro" id="IPR005531">
    <property type="entry name" value="Asp23"/>
</dbReference>
<dbReference type="EMBL" id="SMAL01000001">
    <property type="protein sequence ID" value="TCT16919.1"/>
    <property type="molecule type" value="Genomic_DNA"/>
</dbReference>
<evidence type="ECO:0000313" key="2">
    <source>
        <dbReference type="EMBL" id="TCT16919.1"/>
    </source>
</evidence>
<dbReference type="AlphaFoldDB" id="A0A4V2V0M4"/>
<accession>A0A4V2V0M4</accession>